<organism evidence="1 2">
    <name type="scientific">Zarea fungicola</name>
    <dbReference type="NCBI Taxonomy" id="93591"/>
    <lineage>
        <taxon>Eukaryota</taxon>
        <taxon>Fungi</taxon>
        <taxon>Dikarya</taxon>
        <taxon>Ascomycota</taxon>
        <taxon>Pezizomycotina</taxon>
        <taxon>Sordariomycetes</taxon>
        <taxon>Hypocreomycetidae</taxon>
        <taxon>Hypocreales</taxon>
        <taxon>Cordycipitaceae</taxon>
        <taxon>Zarea</taxon>
    </lineage>
</organism>
<dbReference type="EMBL" id="JANJQO010000519">
    <property type="protein sequence ID" value="KAJ2976985.1"/>
    <property type="molecule type" value="Genomic_DNA"/>
</dbReference>
<evidence type="ECO:0000313" key="1">
    <source>
        <dbReference type="EMBL" id="KAJ2976985.1"/>
    </source>
</evidence>
<keyword evidence="2" id="KW-1185">Reference proteome</keyword>
<name>A0ACC1NCE0_9HYPO</name>
<gene>
    <name evidence="1" type="ORF">NQ176_g4630</name>
</gene>
<accession>A0ACC1NCE0</accession>
<reference evidence="1" key="1">
    <citation type="submission" date="2022-08" db="EMBL/GenBank/DDBJ databases">
        <title>Genome Sequence of Lecanicillium fungicola.</title>
        <authorList>
            <person name="Buettner E."/>
        </authorList>
    </citation>
    <scope>NUCLEOTIDE SEQUENCE</scope>
    <source>
        <strain evidence="1">Babe33</strain>
    </source>
</reference>
<sequence length="167" mass="18235">MTSEIGTVSPQRDCRQATAPGTSAVIQDTSSRGKSLSYFQIVMGDNSDITADNYTKAINHDQSAAHRQFFSTDSAETPISRTNDTDRKAETSEAAPTRQPTSQPPAKGEGIAKGKRTLLQSQYDKFEEWSDQNPGVKFPSRVAEEKLAKEAGLHPGMLSFMGVTFEM</sequence>
<comment type="caution">
    <text evidence="1">The sequence shown here is derived from an EMBL/GenBank/DDBJ whole genome shotgun (WGS) entry which is preliminary data.</text>
</comment>
<proteinExistence type="predicted"/>
<evidence type="ECO:0000313" key="2">
    <source>
        <dbReference type="Proteomes" id="UP001143910"/>
    </source>
</evidence>
<dbReference type="Proteomes" id="UP001143910">
    <property type="component" value="Unassembled WGS sequence"/>
</dbReference>
<protein>
    <submittedName>
        <fullName evidence="1">Uncharacterized protein</fullName>
    </submittedName>
</protein>